<reference evidence="1" key="1">
    <citation type="submission" date="2016-07" db="EMBL/GenBank/DDBJ databases">
        <title>Salivary Glands transcriptome analysis on engorged females of Ornithodoros brasiliensis (Acari:Argasidae).</title>
        <authorList>
            <person name="Simons S.M."/>
            <person name="Carvalho E."/>
            <person name="Junqueira-de-Azevedo I."/>
            <person name="Ho P.L."/>
            <person name="Giovanni D."/>
            <person name="Mendonca R."/>
            <person name="Onofrio V."/>
            <person name="Landulfo G."/>
            <person name="Ramirez D."/>
            <person name="Barros-Battesti D."/>
        </authorList>
    </citation>
    <scope>NUCLEOTIDE SEQUENCE</scope>
    <source>
        <strain evidence="1">Female</strain>
        <tissue evidence="1">Salivary gland</tissue>
    </source>
</reference>
<protein>
    <submittedName>
        <fullName evidence="1">Uncharacterized protein</fullName>
    </submittedName>
</protein>
<name>A0A1D2AIN5_ORNBR</name>
<proteinExistence type="predicted"/>
<feature type="non-terminal residue" evidence="1">
    <location>
        <position position="1"/>
    </location>
</feature>
<accession>A0A1D2AIN5</accession>
<feature type="non-terminal residue" evidence="1">
    <location>
        <position position="86"/>
    </location>
</feature>
<dbReference type="EMBL" id="GETE01000585">
    <property type="protein sequence ID" value="JAT79040.1"/>
    <property type="molecule type" value="Transcribed_RNA"/>
</dbReference>
<sequence length="86" mass="10044">DKIDTIVSHKWWTSVVSKRQTITQYETKRKTQHTWEWRSCEDSEEKPLSLRLVAAAVIDEKQSGSIYLIGCMLFLRTTYEGAIHSK</sequence>
<evidence type="ECO:0000313" key="1">
    <source>
        <dbReference type="EMBL" id="JAT79040.1"/>
    </source>
</evidence>
<organism evidence="1">
    <name type="scientific">Ornithodoros brasiliensis</name>
    <name type="common">Mouro tick</name>
    <dbReference type="NCBI Taxonomy" id="888526"/>
    <lineage>
        <taxon>Eukaryota</taxon>
        <taxon>Metazoa</taxon>
        <taxon>Ecdysozoa</taxon>
        <taxon>Arthropoda</taxon>
        <taxon>Chelicerata</taxon>
        <taxon>Arachnida</taxon>
        <taxon>Acari</taxon>
        <taxon>Parasitiformes</taxon>
        <taxon>Ixodida</taxon>
        <taxon>Ixodoidea</taxon>
        <taxon>Argasidae</taxon>
        <taxon>Ornithodorinae</taxon>
        <taxon>Ornithodoros</taxon>
    </lineage>
</organism>
<dbReference type="AlphaFoldDB" id="A0A1D2AIN5"/>